<protein>
    <recommendedName>
        <fullName evidence="2">DUF1540 domain-containing protein</fullName>
    </recommendedName>
</protein>
<accession>A0A0F9H8Y7</accession>
<proteinExistence type="predicted"/>
<name>A0A0F9H8Y7_9ZZZZ</name>
<reference evidence="1" key="1">
    <citation type="journal article" date="2015" name="Nature">
        <title>Complex archaea that bridge the gap between prokaryotes and eukaryotes.</title>
        <authorList>
            <person name="Spang A."/>
            <person name="Saw J.H."/>
            <person name="Jorgensen S.L."/>
            <person name="Zaremba-Niedzwiedzka K."/>
            <person name="Martijn J."/>
            <person name="Lind A.E."/>
            <person name="van Eijk R."/>
            <person name="Schleper C."/>
            <person name="Guy L."/>
            <person name="Ettema T.J."/>
        </authorList>
    </citation>
    <scope>NUCLEOTIDE SEQUENCE</scope>
</reference>
<evidence type="ECO:0008006" key="2">
    <source>
        <dbReference type="Google" id="ProtNLM"/>
    </source>
</evidence>
<comment type="caution">
    <text evidence="1">The sequence shown here is derived from an EMBL/GenBank/DDBJ whole genome shotgun (WGS) entry which is preliminary data.</text>
</comment>
<gene>
    <name evidence="1" type="ORF">LCGC14_2028040</name>
</gene>
<evidence type="ECO:0000313" key="1">
    <source>
        <dbReference type="EMBL" id="KKL78120.1"/>
    </source>
</evidence>
<dbReference type="EMBL" id="LAZR01023555">
    <property type="protein sequence ID" value="KKL78120.1"/>
    <property type="molecule type" value="Genomic_DNA"/>
</dbReference>
<organism evidence="1">
    <name type="scientific">marine sediment metagenome</name>
    <dbReference type="NCBI Taxonomy" id="412755"/>
    <lineage>
        <taxon>unclassified sequences</taxon>
        <taxon>metagenomes</taxon>
        <taxon>ecological metagenomes</taxon>
    </lineage>
</organism>
<sequence length="60" mass="6779">MIHCDCKKCDRHPGDGECDMVGIYIDEDGRCGKMFPAQPDKSVDEDEKCPCKGYRLNPMP</sequence>
<dbReference type="AlphaFoldDB" id="A0A0F9H8Y7"/>